<evidence type="ECO:0000256" key="1">
    <source>
        <dbReference type="SAM" id="Phobius"/>
    </source>
</evidence>
<sequence length="291" mass="31160">MVRRLSSFLPCLAVASNFLFSVGHAYFPSSIPARLVHAQQALHLHPRHNLKLAPPSLFATQKGFGVLPALEAASLNADSDPAATLKSDGLKIELRQYSKFLHSTAWFSWWAQVICNTVAGVILFFTNSFVAPSGGGPSLAAKSIFSNGYIFAASGLCLGAISIFWTWGFTGVAKRIRRAVLEPPTSLAMVRRVVRTAIVINLLGLLTALIGAEQFVGNLMARVLSQQGFSPLVINQSAMGGAIASPTVQPVDIFVIQANTNILLSHFISLVSSLLLLLRYSKISRAARGSG</sequence>
<feature type="signal peptide" evidence="2">
    <location>
        <begin position="1"/>
        <end position="25"/>
    </location>
</feature>
<keyword evidence="1" id="KW-0812">Transmembrane</keyword>
<dbReference type="EMBL" id="SDOX01000017">
    <property type="protein sequence ID" value="TFJ84750.1"/>
    <property type="molecule type" value="Genomic_DNA"/>
</dbReference>
<organism evidence="3 4">
    <name type="scientific">Nannochloropsis salina CCMP1776</name>
    <dbReference type="NCBI Taxonomy" id="1027361"/>
    <lineage>
        <taxon>Eukaryota</taxon>
        <taxon>Sar</taxon>
        <taxon>Stramenopiles</taxon>
        <taxon>Ochrophyta</taxon>
        <taxon>Eustigmatophyceae</taxon>
        <taxon>Eustigmatales</taxon>
        <taxon>Monodopsidaceae</taxon>
        <taxon>Microchloropsis</taxon>
        <taxon>Microchloropsis salina</taxon>
    </lineage>
</organism>
<evidence type="ECO:0000313" key="3">
    <source>
        <dbReference type="EMBL" id="TFJ84750.1"/>
    </source>
</evidence>
<protein>
    <submittedName>
        <fullName evidence="3">Uncharacterized protein</fullName>
    </submittedName>
</protein>
<keyword evidence="1" id="KW-0472">Membrane</keyword>
<keyword evidence="2" id="KW-0732">Signal</keyword>
<evidence type="ECO:0000313" key="4">
    <source>
        <dbReference type="Proteomes" id="UP000355283"/>
    </source>
</evidence>
<feature type="transmembrane region" description="Helical" evidence="1">
    <location>
        <begin position="254"/>
        <end position="278"/>
    </location>
</feature>
<accession>A0A4D9D048</accession>
<dbReference type="InterPro" id="IPR022051">
    <property type="entry name" value="DUF3611"/>
</dbReference>
<reference evidence="3 4" key="1">
    <citation type="submission" date="2019-01" db="EMBL/GenBank/DDBJ databases">
        <title>Nuclear Genome Assembly of the Microalgal Biofuel strain Nannochloropsis salina CCMP1776.</title>
        <authorList>
            <person name="Hovde B."/>
        </authorList>
    </citation>
    <scope>NUCLEOTIDE SEQUENCE [LARGE SCALE GENOMIC DNA]</scope>
    <source>
        <strain evidence="3 4">CCMP1776</strain>
    </source>
</reference>
<dbReference type="OrthoDB" id="5900at2759"/>
<evidence type="ECO:0000256" key="2">
    <source>
        <dbReference type="SAM" id="SignalP"/>
    </source>
</evidence>
<name>A0A4D9D048_9STRA</name>
<dbReference type="PANTHER" id="PTHR34548">
    <property type="entry name" value="PROTEIN TIC 21, CHLOROPLASTIC"/>
    <property type="match status" value="1"/>
</dbReference>
<keyword evidence="1" id="KW-1133">Transmembrane helix</keyword>
<dbReference type="Pfam" id="PF12263">
    <property type="entry name" value="DUF3611"/>
    <property type="match status" value="1"/>
</dbReference>
<dbReference type="AlphaFoldDB" id="A0A4D9D048"/>
<comment type="caution">
    <text evidence="3">The sequence shown here is derived from an EMBL/GenBank/DDBJ whole genome shotgun (WGS) entry which is preliminary data.</text>
</comment>
<keyword evidence="4" id="KW-1185">Reference proteome</keyword>
<gene>
    <name evidence="3" type="ORF">NSK_003782</name>
</gene>
<feature type="transmembrane region" description="Helical" evidence="1">
    <location>
        <begin position="193"/>
        <end position="212"/>
    </location>
</feature>
<dbReference type="PANTHER" id="PTHR34548:SF2">
    <property type="entry name" value="PROTEIN TIC 21, CHLOROPLASTIC"/>
    <property type="match status" value="1"/>
</dbReference>
<dbReference type="Proteomes" id="UP000355283">
    <property type="component" value="Unassembled WGS sequence"/>
</dbReference>
<proteinExistence type="predicted"/>
<feature type="transmembrane region" description="Helical" evidence="1">
    <location>
        <begin position="105"/>
        <end position="129"/>
    </location>
</feature>
<feature type="transmembrane region" description="Helical" evidence="1">
    <location>
        <begin position="149"/>
        <end position="172"/>
    </location>
</feature>
<feature type="chain" id="PRO_5020034116" evidence="2">
    <location>
        <begin position="26"/>
        <end position="291"/>
    </location>
</feature>